<comment type="caution">
    <text evidence="1">The sequence shown here is derived from an EMBL/GenBank/DDBJ whole genome shotgun (WGS) entry which is preliminary data.</text>
</comment>
<gene>
    <name evidence="1" type="ORF">B0H16DRAFT_1734801</name>
</gene>
<organism evidence="1 2">
    <name type="scientific">Mycena metata</name>
    <dbReference type="NCBI Taxonomy" id="1033252"/>
    <lineage>
        <taxon>Eukaryota</taxon>
        <taxon>Fungi</taxon>
        <taxon>Dikarya</taxon>
        <taxon>Basidiomycota</taxon>
        <taxon>Agaricomycotina</taxon>
        <taxon>Agaricomycetes</taxon>
        <taxon>Agaricomycetidae</taxon>
        <taxon>Agaricales</taxon>
        <taxon>Marasmiineae</taxon>
        <taxon>Mycenaceae</taxon>
        <taxon>Mycena</taxon>
    </lineage>
</organism>
<reference evidence="1" key="1">
    <citation type="submission" date="2023-03" db="EMBL/GenBank/DDBJ databases">
        <title>Massive genome expansion in bonnet fungi (Mycena s.s.) driven by repeated elements and novel gene families across ecological guilds.</title>
        <authorList>
            <consortium name="Lawrence Berkeley National Laboratory"/>
            <person name="Harder C.B."/>
            <person name="Miyauchi S."/>
            <person name="Viragh M."/>
            <person name="Kuo A."/>
            <person name="Thoen E."/>
            <person name="Andreopoulos B."/>
            <person name="Lu D."/>
            <person name="Skrede I."/>
            <person name="Drula E."/>
            <person name="Henrissat B."/>
            <person name="Morin E."/>
            <person name="Kohler A."/>
            <person name="Barry K."/>
            <person name="LaButti K."/>
            <person name="Morin E."/>
            <person name="Salamov A."/>
            <person name="Lipzen A."/>
            <person name="Mereny Z."/>
            <person name="Hegedus B."/>
            <person name="Baldrian P."/>
            <person name="Stursova M."/>
            <person name="Weitz H."/>
            <person name="Taylor A."/>
            <person name="Grigoriev I.V."/>
            <person name="Nagy L.G."/>
            <person name="Martin F."/>
            <person name="Kauserud H."/>
        </authorList>
    </citation>
    <scope>NUCLEOTIDE SEQUENCE</scope>
    <source>
        <strain evidence="1">CBHHK182m</strain>
    </source>
</reference>
<protein>
    <submittedName>
        <fullName evidence="1">Uncharacterized protein</fullName>
    </submittedName>
</protein>
<dbReference type="AlphaFoldDB" id="A0AAD7HVG1"/>
<evidence type="ECO:0000313" key="2">
    <source>
        <dbReference type="Proteomes" id="UP001215598"/>
    </source>
</evidence>
<dbReference type="EMBL" id="JARKIB010000174">
    <property type="protein sequence ID" value="KAJ7728248.1"/>
    <property type="molecule type" value="Genomic_DNA"/>
</dbReference>
<accession>A0AAD7HVG1</accession>
<evidence type="ECO:0000313" key="1">
    <source>
        <dbReference type="EMBL" id="KAJ7728248.1"/>
    </source>
</evidence>
<keyword evidence="2" id="KW-1185">Reference proteome</keyword>
<sequence>MWHALLRISSTRWGDGMAGPSLTRMGASLPCTPRTLSQLIRIGFTQIQWDGIESRPLVDVNKHIFAVLAGRPNIPAYAPAVTHAFDPLAMSTMTS</sequence>
<dbReference type="Proteomes" id="UP001215598">
    <property type="component" value="Unassembled WGS sequence"/>
</dbReference>
<name>A0AAD7HVG1_9AGAR</name>
<proteinExistence type="predicted"/>